<name>A0A9Q0GG26_9ROSI</name>
<feature type="region of interest" description="Disordered" evidence="1">
    <location>
        <begin position="37"/>
        <end position="61"/>
    </location>
</feature>
<dbReference type="Proteomes" id="UP001141552">
    <property type="component" value="Unassembled WGS sequence"/>
</dbReference>
<sequence>MASPSQKNLQGALGYSEYLIPLRLRNQMMKRLGSVKKEPLEEEVKGGEEDRGRRGWRRTADGVVAVEKTKLNGNTKGRPSMSFMSE</sequence>
<reference evidence="2" key="1">
    <citation type="submission" date="2022-02" db="EMBL/GenBank/DDBJ databases">
        <authorList>
            <person name="Henning P.M."/>
            <person name="McCubbin A.G."/>
            <person name="Shore J.S."/>
        </authorList>
    </citation>
    <scope>NUCLEOTIDE SEQUENCE</scope>
    <source>
        <strain evidence="2">F60SS</strain>
        <tissue evidence="2">Leaves</tissue>
    </source>
</reference>
<proteinExistence type="predicted"/>
<organism evidence="2 3">
    <name type="scientific">Turnera subulata</name>
    <dbReference type="NCBI Taxonomy" id="218843"/>
    <lineage>
        <taxon>Eukaryota</taxon>
        <taxon>Viridiplantae</taxon>
        <taxon>Streptophyta</taxon>
        <taxon>Embryophyta</taxon>
        <taxon>Tracheophyta</taxon>
        <taxon>Spermatophyta</taxon>
        <taxon>Magnoliopsida</taxon>
        <taxon>eudicotyledons</taxon>
        <taxon>Gunneridae</taxon>
        <taxon>Pentapetalae</taxon>
        <taxon>rosids</taxon>
        <taxon>fabids</taxon>
        <taxon>Malpighiales</taxon>
        <taxon>Passifloraceae</taxon>
        <taxon>Turnera</taxon>
    </lineage>
</organism>
<feature type="compositionally biased region" description="Basic and acidic residues" evidence="1">
    <location>
        <begin position="37"/>
        <end position="53"/>
    </location>
</feature>
<gene>
    <name evidence="2" type="ORF">Tsubulata_035067</name>
</gene>
<evidence type="ECO:0000313" key="3">
    <source>
        <dbReference type="Proteomes" id="UP001141552"/>
    </source>
</evidence>
<accession>A0A9Q0GG26</accession>
<evidence type="ECO:0000313" key="2">
    <source>
        <dbReference type="EMBL" id="KAJ4848390.1"/>
    </source>
</evidence>
<dbReference type="AlphaFoldDB" id="A0A9Q0GG26"/>
<dbReference type="EMBL" id="JAKUCV010000914">
    <property type="protein sequence ID" value="KAJ4848390.1"/>
    <property type="molecule type" value="Genomic_DNA"/>
</dbReference>
<evidence type="ECO:0000256" key="1">
    <source>
        <dbReference type="SAM" id="MobiDB-lite"/>
    </source>
</evidence>
<protein>
    <submittedName>
        <fullName evidence="2">Uncharacterized protein</fullName>
    </submittedName>
</protein>
<keyword evidence="3" id="KW-1185">Reference proteome</keyword>
<reference evidence="2" key="2">
    <citation type="journal article" date="2023" name="Plants (Basel)">
        <title>Annotation of the Turnera subulata (Passifloraceae) Draft Genome Reveals the S-Locus Evolved after the Divergence of Turneroideae from Passifloroideae in a Stepwise Manner.</title>
        <authorList>
            <person name="Henning P.M."/>
            <person name="Roalson E.H."/>
            <person name="Mir W."/>
            <person name="McCubbin A.G."/>
            <person name="Shore J.S."/>
        </authorList>
    </citation>
    <scope>NUCLEOTIDE SEQUENCE</scope>
    <source>
        <strain evidence="2">F60SS</strain>
    </source>
</reference>
<comment type="caution">
    <text evidence="2">The sequence shown here is derived from an EMBL/GenBank/DDBJ whole genome shotgun (WGS) entry which is preliminary data.</text>
</comment>